<accession>A0A7X5Y1N5</accession>
<sequence>MTLPSLRTILIILGILAALGLALFVRGCSGSETRVKLANGQGAAATESARDTVLTIGNQTAAEGHIDDITKENEHEIRAAPGANAPVDPAARDAGLRALCKRASYRSDPKCLQFAAPR</sequence>
<gene>
    <name evidence="1" type="ORF">GGR89_003785</name>
</gene>
<proteinExistence type="predicted"/>
<dbReference type="AlphaFoldDB" id="A0A7X5Y1N5"/>
<comment type="caution">
    <text evidence="1">The sequence shown here is derived from an EMBL/GenBank/DDBJ whole genome shotgun (WGS) entry which is preliminary data.</text>
</comment>
<dbReference type="RefSeq" id="WP_125977286.1">
    <property type="nucleotide sequence ID" value="NZ_BAAADY010000020.1"/>
</dbReference>
<keyword evidence="2" id="KW-1185">Reference proteome</keyword>
<evidence type="ECO:0000313" key="1">
    <source>
        <dbReference type="EMBL" id="NJB99444.1"/>
    </source>
</evidence>
<evidence type="ECO:0000313" key="2">
    <source>
        <dbReference type="Proteomes" id="UP000531251"/>
    </source>
</evidence>
<dbReference type="Proteomes" id="UP000531251">
    <property type="component" value="Unassembled WGS sequence"/>
</dbReference>
<organism evidence="1 2">
    <name type="scientific">Sphingomonas trueperi</name>
    <dbReference type="NCBI Taxonomy" id="53317"/>
    <lineage>
        <taxon>Bacteria</taxon>
        <taxon>Pseudomonadati</taxon>
        <taxon>Pseudomonadota</taxon>
        <taxon>Alphaproteobacteria</taxon>
        <taxon>Sphingomonadales</taxon>
        <taxon>Sphingomonadaceae</taxon>
        <taxon>Sphingomonas</taxon>
    </lineage>
</organism>
<dbReference type="EMBL" id="JAATJB010000015">
    <property type="protein sequence ID" value="NJB99444.1"/>
    <property type="molecule type" value="Genomic_DNA"/>
</dbReference>
<protein>
    <submittedName>
        <fullName evidence="1">Uncharacterized protein</fullName>
    </submittedName>
</protein>
<reference evidence="1 2" key="1">
    <citation type="submission" date="2020-03" db="EMBL/GenBank/DDBJ databases">
        <title>Genomic Encyclopedia of Type Strains, Phase IV (KMG-IV): sequencing the most valuable type-strain genomes for metagenomic binning, comparative biology and taxonomic classification.</title>
        <authorList>
            <person name="Goeker M."/>
        </authorList>
    </citation>
    <scope>NUCLEOTIDE SEQUENCE [LARGE SCALE GENOMIC DNA]</scope>
    <source>
        <strain evidence="1 2">DSM 7225</strain>
    </source>
</reference>
<name>A0A7X5Y1N5_9SPHN</name>